<keyword evidence="4 8" id="KW-0677">Repeat</keyword>
<organism evidence="10 11">
    <name type="scientific">Candidatus Mucispirillum faecigallinarum</name>
    <dbReference type="NCBI Taxonomy" id="2838699"/>
    <lineage>
        <taxon>Bacteria</taxon>
        <taxon>Pseudomonadati</taxon>
        <taxon>Deferribacterota</taxon>
        <taxon>Deferribacteres</taxon>
        <taxon>Deferribacterales</taxon>
        <taxon>Mucispirillaceae</taxon>
        <taxon>Mucispirillum</taxon>
    </lineage>
</organism>
<evidence type="ECO:0000313" key="10">
    <source>
        <dbReference type="EMBL" id="HIZ89386.1"/>
    </source>
</evidence>
<dbReference type="GO" id="GO:0022900">
    <property type="term" value="P:electron transport chain"/>
    <property type="evidence" value="ECO:0007669"/>
    <property type="project" value="UniProtKB-UniRule"/>
</dbReference>
<protein>
    <recommendedName>
        <fullName evidence="8">Ion-translocating oxidoreductase complex subunit C</fullName>
        <ecNumber evidence="8">7.-.-.-</ecNumber>
    </recommendedName>
    <alternativeName>
        <fullName evidence="8">Rnf electron transport complex subunit C</fullName>
    </alternativeName>
</protein>
<feature type="binding site" evidence="8">
    <location>
        <position position="365"/>
    </location>
    <ligand>
        <name>[4Fe-4S] cluster</name>
        <dbReference type="ChEBI" id="CHEBI:49883"/>
        <label>2</label>
    </ligand>
</feature>
<dbReference type="Gene3D" id="3.40.50.11540">
    <property type="entry name" value="NADH-ubiquinone oxidoreductase 51kDa subunit"/>
    <property type="match status" value="1"/>
</dbReference>
<feature type="domain" description="4Fe-4S ferredoxin-type" evidence="9">
    <location>
        <begin position="346"/>
        <end position="375"/>
    </location>
</feature>
<dbReference type="GO" id="GO:0005886">
    <property type="term" value="C:plasma membrane"/>
    <property type="evidence" value="ECO:0007669"/>
    <property type="project" value="UniProtKB-SubCell"/>
</dbReference>
<comment type="caution">
    <text evidence="10">The sequence shown here is derived from an EMBL/GenBank/DDBJ whole genome shotgun (WGS) entry which is preliminary data.</text>
</comment>
<dbReference type="Pfam" id="PF13375">
    <property type="entry name" value="RnfC_N"/>
    <property type="match status" value="1"/>
</dbReference>
<dbReference type="InterPro" id="IPR026902">
    <property type="entry name" value="RnfC_N"/>
</dbReference>
<dbReference type="SUPFAM" id="SSF46548">
    <property type="entry name" value="alpha-helical ferredoxin"/>
    <property type="match status" value="1"/>
</dbReference>
<dbReference type="Pfam" id="PF01512">
    <property type="entry name" value="Complex1_51K"/>
    <property type="match status" value="1"/>
</dbReference>
<keyword evidence="1 8" id="KW-0813">Transport</keyword>
<keyword evidence="8" id="KW-1003">Cell membrane</keyword>
<reference evidence="10" key="2">
    <citation type="submission" date="2021-04" db="EMBL/GenBank/DDBJ databases">
        <authorList>
            <person name="Gilroy R."/>
        </authorList>
    </citation>
    <scope>NUCLEOTIDE SEQUENCE</scope>
    <source>
        <strain evidence="10">ChiW4-1371</strain>
    </source>
</reference>
<keyword evidence="6 8" id="KW-0408">Iron</keyword>
<dbReference type="PROSITE" id="PS51379">
    <property type="entry name" value="4FE4S_FER_2"/>
    <property type="match status" value="2"/>
</dbReference>
<evidence type="ECO:0000256" key="1">
    <source>
        <dbReference type="ARBA" id="ARBA00022448"/>
    </source>
</evidence>
<dbReference type="EMBL" id="DXAQ01000086">
    <property type="protein sequence ID" value="HIZ89386.1"/>
    <property type="molecule type" value="Genomic_DNA"/>
</dbReference>
<dbReference type="InterPro" id="IPR017896">
    <property type="entry name" value="4Fe4S_Fe-S-bd"/>
</dbReference>
<dbReference type="Proteomes" id="UP000824176">
    <property type="component" value="Unassembled WGS sequence"/>
</dbReference>
<feature type="binding site" evidence="8">
    <location>
        <position position="355"/>
    </location>
    <ligand>
        <name>[4Fe-4S] cluster</name>
        <dbReference type="ChEBI" id="CHEBI:49883"/>
        <label>1</label>
    </ligand>
</feature>
<evidence type="ECO:0000256" key="6">
    <source>
        <dbReference type="ARBA" id="ARBA00023004"/>
    </source>
</evidence>
<name>A0A9D2GUC7_9BACT</name>
<sequence>MIEHILKGGIHPNGHKISDISSIKDFQVIEGDEFFIPFVQHIGSPASAVVKIGDEVERGQLLAECGAGLSSRIHSPVNGQVIDISQVYHPAIGQVSGCTIKAINNDTSNFKKLDGGSDLSDLARRAGIVGLGGAGFPAYIKLNPNKPIDTVIINGAECEPYLMCDHALMHAKYESILAGAQMIKEHVKAGACIIAVENNKKDCIKLFKENSKKYNIDVVSLPTKYPQGGEKQLIYSILGRTVPSGRLPADIGVLLHNVATVYALYEAAVFSKPLFERVVTISGEVENAANYKMPLGVPVERFLERTGNKYKKGHKVIFGGPMTGGSVASLDIPVIKTTGGVLLLKNQKRHNILPCIRCGKCSEVCVMGLVPRELEQNFLHNMVEQNVDDKIMSCIECGCCSYICPSVRLLAETIKAGKKKAAVFLANKKGNK</sequence>
<comment type="similarity">
    <text evidence="8">Belongs to the 4Fe4S bacterial-type ferredoxin family. RnfC subfamily.</text>
</comment>
<dbReference type="NCBIfam" id="TIGR01945">
    <property type="entry name" value="rnfC"/>
    <property type="match status" value="1"/>
</dbReference>
<dbReference type="PANTHER" id="PTHR43034">
    <property type="entry name" value="ION-TRANSLOCATING OXIDOREDUCTASE COMPLEX SUBUNIT C"/>
    <property type="match status" value="1"/>
</dbReference>
<evidence type="ECO:0000256" key="2">
    <source>
        <dbReference type="ARBA" id="ARBA00022485"/>
    </source>
</evidence>
<keyword evidence="3 8" id="KW-0479">Metal-binding</keyword>
<feature type="binding site" evidence="8">
    <location>
        <position position="400"/>
    </location>
    <ligand>
        <name>[4Fe-4S] cluster</name>
        <dbReference type="ChEBI" id="CHEBI:49883"/>
        <label>2</label>
    </ligand>
</feature>
<keyword evidence="8" id="KW-1278">Translocase</keyword>
<dbReference type="GO" id="GO:0046872">
    <property type="term" value="F:metal ion binding"/>
    <property type="evidence" value="ECO:0007669"/>
    <property type="project" value="UniProtKB-KW"/>
</dbReference>
<accession>A0A9D2GUC7</accession>
<dbReference type="InterPro" id="IPR037225">
    <property type="entry name" value="Nuo51_FMN-bd_sf"/>
</dbReference>
<keyword evidence="5 8" id="KW-0249">Electron transport</keyword>
<evidence type="ECO:0000256" key="4">
    <source>
        <dbReference type="ARBA" id="ARBA00022737"/>
    </source>
</evidence>
<comment type="subcellular location">
    <subcellularLocation>
        <location evidence="8">Cell membrane</location>
        <topology evidence="8">Peripheral membrane protein</topology>
    </subcellularLocation>
</comment>
<dbReference type="GO" id="GO:0051539">
    <property type="term" value="F:4 iron, 4 sulfur cluster binding"/>
    <property type="evidence" value="ECO:0007669"/>
    <property type="project" value="UniProtKB-KW"/>
</dbReference>
<feature type="domain" description="4Fe-4S ferredoxin-type" evidence="9">
    <location>
        <begin position="383"/>
        <end position="415"/>
    </location>
</feature>
<evidence type="ECO:0000256" key="3">
    <source>
        <dbReference type="ARBA" id="ARBA00022723"/>
    </source>
</evidence>
<dbReference type="HAMAP" id="MF_00461">
    <property type="entry name" value="RsxC_RnfC"/>
    <property type="match status" value="1"/>
</dbReference>
<keyword evidence="7 8" id="KW-0411">Iron-sulfur</keyword>
<comment type="function">
    <text evidence="8">Part of a membrane-bound complex that couples electron transfer with translocation of ions across the membrane.</text>
</comment>
<feature type="binding site" evidence="8">
    <location>
        <position position="358"/>
    </location>
    <ligand>
        <name>[4Fe-4S] cluster</name>
        <dbReference type="ChEBI" id="CHEBI:49883"/>
        <label>1</label>
    </ligand>
</feature>
<dbReference type="NCBIfam" id="NF003454">
    <property type="entry name" value="PRK05035.1"/>
    <property type="match status" value="1"/>
</dbReference>
<evidence type="ECO:0000259" key="9">
    <source>
        <dbReference type="PROSITE" id="PS51379"/>
    </source>
</evidence>
<evidence type="ECO:0000256" key="5">
    <source>
        <dbReference type="ARBA" id="ARBA00022982"/>
    </source>
</evidence>
<dbReference type="GO" id="GO:0009055">
    <property type="term" value="F:electron transfer activity"/>
    <property type="evidence" value="ECO:0007669"/>
    <property type="project" value="InterPro"/>
</dbReference>
<reference evidence="10" key="1">
    <citation type="journal article" date="2021" name="PeerJ">
        <title>Extensive microbial diversity within the chicken gut microbiome revealed by metagenomics and culture.</title>
        <authorList>
            <person name="Gilroy R."/>
            <person name="Ravi A."/>
            <person name="Getino M."/>
            <person name="Pursley I."/>
            <person name="Horton D.L."/>
            <person name="Alikhan N.F."/>
            <person name="Baker D."/>
            <person name="Gharbi K."/>
            <person name="Hall N."/>
            <person name="Watson M."/>
            <person name="Adriaenssens E.M."/>
            <person name="Foster-Nyarko E."/>
            <person name="Jarju S."/>
            <person name="Secka A."/>
            <person name="Antonio M."/>
            <person name="Oren A."/>
            <person name="Chaudhuri R.R."/>
            <person name="La Ragione R."/>
            <person name="Hildebrand F."/>
            <person name="Pallen M.J."/>
        </authorList>
    </citation>
    <scope>NUCLEOTIDE SEQUENCE</scope>
    <source>
        <strain evidence="10">ChiW4-1371</strain>
    </source>
</reference>
<dbReference type="SUPFAM" id="SSF142019">
    <property type="entry name" value="Nqo1 FMN-binding domain-like"/>
    <property type="match status" value="1"/>
</dbReference>
<dbReference type="EC" id="7.-.-.-" evidence="8"/>
<feature type="binding site" evidence="8">
    <location>
        <position position="361"/>
    </location>
    <ligand>
        <name>[4Fe-4S] cluster</name>
        <dbReference type="ChEBI" id="CHEBI:49883"/>
        <label>1</label>
    </ligand>
</feature>
<dbReference type="InterPro" id="IPR017900">
    <property type="entry name" value="4Fe4S_Fe_S_CS"/>
</dbReference>
<keyword evidence="8" id="KW-0472">Membrane</keyword>
<comment type="subunit">
    <text evidence="8">The complex is composed of six subunits: RnfA, RnfB, RnfC, RnfD, RnfE and RnfG.</text>
</comment>
<evidence type="ECO:0000256" key="7">
    <source>
        <dbReference type="ARBA" id="ARBA00023014"/>
    </source>
</evidence>
<proteinExistence type="inferred from homology"/>
<feature type="binding site" evidence="8">
    <location>
        <position position="397"/>
    </location>
    <ligand>
        <name>[4Fe-4S] cluster</name>
        <dbReference type="ChEBI" id="CHEBI:49883"/>
        <label>2</label>
    </ligand>
</feature>
<gene>
    <name evidence="10" type="primary">rsxC</name>
    <name evidence="8" type="synonym">rnfC</name>
    <name evidence="10" type="ORF">H9804_05540</name>
</gene>
<feature type="binding site" evidence="8">
    <location>
        <position position="404"/>
    </location>
    <ligand>
        <name>[4Fe-4S] cluster</name>
        <dbReference type="ChEBI" id="CHEBI:49883"/>
        <label>1</label>
    </ligand>
</feature>
<keyword evidence="2 8" id="KW-0004">4Fe-4S</keyword>
<dbReference type="AlphaFoldDB" id="A0A9D2GUC7"/>
<evidence type="ECO:0000256" key="8">
    <source>
        <dbReference type="HAMAP-Rule" id="MF_00461"/>
    </source>
</evidence>
<dbReference type="PROSITE" id="PS00198">
    <property type="entry name" value="4FE4S_FER_1"/>
    <property type="match status" value="1"/>
</dbReference>
<feature type="binding site" evidence="8">
    <location>
        <position position="394"/>
    </location>
    <ligand>
        <name>[4Fe-4S] cluster</name>
        <dbReference type="ChEBI" id="CHEBI:49883"/>
        <label>2</label>
    </ligand>
</feature>
<comment type="cofactor">
    <cofactor evidence="8">
        <name>[4Fe-4S] cluster</name>
        <dbReference type="ChEBI" id="CHEBI:49883"/>
    </cofactor>
    <text evidence="8">Binds 2 [4Fe-4S] clusters per subunit.</text>
</comment>
<dbReference type="InterPro" id="IPR010208">
    <property type="entry name" value="Ion_transpt_RnfC/RsxC"/>
</dbReference>
<dbReference type="InterPro" id="IPR011538">
    <property type="entry name" value="Nuo51_FMN-bd"/>
</dbReference>
<evidence type="ECO:0000313" key="11">
    <source>
        <dbReference type="Proteomes" id="UP000824176"/>
    </source>
</evidence>
<dbReference type="PANTHER" id="PTHR43034:SF2">
    <property type="entry name" value="ION-TRANSLOCATING OXIDOREDUCTASE COMPLEX SUBUNIT C"/>
    <property type="match status" value="1"/>
</dbReference>